<feature type="transmembrane region" description="Helical" evidence="8">
    <location>
        <begin position="428"/>
        <end position="446"/>
    </location>
</feature>
<keyword evidence="9" id="KW-1185">Reference proteome</keyword>
<evidence type="ECO:0000256" key="6">
    <source>
        <dbReference type="ARBA" id="ARBA00023315"/>
    </source>
</evidence>
<dbReference type="InterPro" id="IPR004299">
    <property type="entry name" value="MBOAT_fam"/>
</dbReference>
<dbReference type="PANTHER" id="PTHR13906:SF4">
    <property type="entry name" value="LYSOPHOSPHOLIPID ACYLTRANSFERASE 6"/>
    <property type="match status" value="1"/>
</dbReference>
<feature type="transmembrane region" description="Helical" evidence="8">
    <location>
        <begin position="216"/>
        <end position="235"/>
    </location>
</feature>
<feature type="transmembrane region" description="Helical" evidence="8">
    <location>
        <begin position="251"/>
        <end position="271"/>
    </location>
</feature>
<dbReference type="WBParaSite" id="maker-uti_cns_0001025-snap-gene-0.3-mRNA-1">
    <property type="protein sequence ID" value="maker-uti_cns_0001025-snap-gene-0.3-mRNA-1"/>
    <property type="gene ID" value="maker-uti_cns_0001025-snap-gene-0.3"/>
</dbReference>
<feature type="transmembrane region" description="Helical" evidence="8">
    <location>
        <begin position="172"/>
        <end position="196"/>
    </location>
</feature>
<protein>
    <submittedName>
        <fullName evidence="10 11">Lysophospholipid acyltransferase 1-like</fullName>
    </submittedName>
</protein>
<sequence>MAQQQQLDDGKQVIFGLISLDRGELLFVLVHSLSIVCAAGFYVAKNHQLLSTDALHRIAAVLGILFLSVIFGSNVLYIILQVGLAWLILSTVRDSRSAAILILIDSMAILCYLQVKRIMQKDLGTVDFTAPVMISTQKLTALAFSLHDYSRKDRDRLPEENQRLMVEKKPTLLQLASFVFFFHGVVVGPISFYSEYIHFMEEQPLNFKARGRKRALVRHMLLTLVLVSLMLVLAPRWQPDTLLDYAQQRPFLVRVFLTYLVMMVARLKYYFAWNLGSCIQLAAGYGYDRQKEDWTGIKNVSIMGLETATSMRSYIDAWNTSTNAWLRLLAYSRLPPKFKMIGTFVLSAMWHGFYPGYYFTFLFAVPTTVAARRIRRIFRPRFLAANQLLLYHVITWFCTQLILAYIVVPFTLLHLNLVLSYYHGTMMWTGHIVVFVALAATFVLPAPPRSKVDSQTGAKASTTVGSALAASEDKKTE</sequence>
<evidence type="ECO:0000256" key="7">
    <source>
        <dbReference type="SAM" id="MobiDB-lite"/>
    </source>
</evidence>
<evidence type="ECO:0000256" key="2">
    <source>
        <dbReference type="ARBA" id="ARBA00022679"/>
    </source>
</evidence>
<dbReference type="WBParaSite" id="maker-uti_cns_0003486-snap-gene-0.20-mRNA-1">
    <property type="protein sequence ID" value="maker-uti_cns_0003486-snap-gene-0.20-mRNA-1"/>
    <property type="gene ID" value="maker-uti_cns_0003486-snap-gene-0.20"/>
</dbReference>
<evidence type="ECO:0000313" key="11">
    <source>
        <dbReference type="WBParaSite" id="maker-uti_cns_0003486-snap-gene-0.20-mRNA-1"/>
    </source>
</evidence>
<evidence type="ECO:0000256" key="5">
    <source>
        <dbReference type="ARBA" id="ARBA00023136"/>
    </source>
</evidence>
<dbReference type="WBParaSite" id="maker-uti_cns_0004512-snap-gene-0.13-mRNA-1">
    <property type="protein sequence ID" value="maker-uti_cns_0004512-snap-gene-0.13-mRNA-1"/>
    <property type="gene ID" value="maker-uti_cns_0004512-snap-gene-0.13"/>
</dbReference>
<comment type="subcellular location">
    <subcellularLocation>
        <location evidence="1">Membrane</location>
        <topology evidence="1">Multi-pass membrane protein</topology>
    </subcellularLocation>
</comment>
<accession>A0A1I8G6L2</accession>
<feature type="transmembrane region" description="Helical" evidence="8">
    <location>
        <begin position="341"/>
        <end position="367"/>
    </location>
</feature>
<feature type="compositionally biased region" description="Polar residues" evidence="7">
    <location>
        <begin position="453"/>
        <end position="465"/>
    </location>
</feature>
<keyword evidence="2" id="KW-0808">Transferase</keyword>
<keyword evidence="5 8" id="KW-0472">Membrane</keyword>
<evidence type="ECO:0000313" key="9">
    <source>
        <dbReference type="Proteomes" id="UP000095280"/>
    </source>
</evidence>
<dbReference type="GO" id="GO:0016746">
    <property type="term" value="F:acyltransferase activity"/>
    <property type="evidence" value="ECO:0007669"/>
    <property type="project" value="UniProtKB-KW"/>
</dbReference>
<feature type="transmembrane region" description="Helical" evidence="8">
    <location>
        <begin position="25"/>
        <end position="44"/>
    </location>
</feature>
<dbReference type="AlphaFoldDB" id="A0A1I8G6L2"/>
<keyword evidence="6" id="KW-0012">Acyltransferase</keyword>
<feature type="transmembrane region" description="Helical" evidence="8">
    <location>
        <begin position="56"/>
        <end position="89"/>
    </location>
</feature>
<dbReference type="Proteomes" id="UP000095280">
    <property type="component" value="Unplaced"/>
</dbReference>
<evidence type="ECO:0000256" key="1">
    <source>
        <dbReference type="ARBA" id="ARBA00004141"/>
    </source>
</evidence>
<keyword evidence="3 8" id="KW-0812">Transmembrane</keyword>
<dbReference type="PANTHER" id="PTHR13906">
    <property type="entry name" value="PORCUPINE"/>
    <property type="match status" value="1"/>
</dbReference>
<evidence type="ECO:0000256" key="8">
    <source>
        <dbReference type="SAM" id="Phobius"/>
    </source>
</evidence>
<dbReference type="GO" id="GO:0016020">
    <property type="term" value="C:membrane"/>
    <property type="evidence" value="ECO:0007669"/>
    <property type="project" value="UniProtKB-SubCell"/>
</dbReference>
<evidence type="ECO:0000256" key="3">
    <source>
        <dbReference type="ARBA" id="ARBA00022692"/>
    </source>
</evidence>
<evidence type="ECO:0000256" key="4">
    <source>
        <dbReference type="ARBA" id="ARBA00022989"/>
    </source>
</evidence>
<keyword evidence="4 8" id="KW-1133">Transmembrane helix</keyword>
<dbReference type="GO" id="GO:0030258">
    <property type="term" value="P:lipid modification"/>
    <property type="evidence" value="ECO:0007669"/>
    <property type="project" value="TreeGrafter"/>
</dbReference>
<proteinExistence type="predicted"/>
<feature type="region of interest" description="Disordered" evidence="7">
    <location>
        <begin position="448"/>
        <end position="477"/>
    </location>
</feature>
<feature type="transmembrane region" description="Helical" evidence="8">
    <location>
        <begin position="95"/>
        <end position="113"/>
    </location>
</feature>
<dbReference type="Pfam" id="PF03062">
    <property type="entry name" value="MBOAT"/>
    <property type="match status" value="1"/>
</dbReference>
<dbReference type="InterPro" id="IPR049941">
    <property type="entry name" value="LPLAT_7/PORCN-like"/>
</dbReference>
<name>A0A1I8G6L2_9PLAT</name>
<evidence type="ECO:0000313" key="10">
    <source>
        <dbReference type="WBParaSite" id="maker-uti_cns_0001025-snap-gene-0.3-mRNA-1"/>
    </source>
</evidence>
<reference evidence="10 11" key="1">
    <citation type="submission" date="2016-11" db="UniProtKB">
        <authorList>
            <consortium name="WormBaseParasite"/>
        </authorList>
    </citation>
    <scope>IDENTIFICATION</scope>
</reference>
<organism evidence="9 10">
    <name type="scientific">Macrostomum lignano</name>
    <dbReference type="NCBI Taxonomy" id="282301"/>
    <lineage>
        <taxon>Eukaryota</taxon>
        <taxon>Metazoa</taxon>
        <taxon>Spiralia</taxon>
        <taxon>Lophotrochozoa</taxon>
        <taxon>Platyhelminthes</taxon>
        <taxon>Rhabditophora</taxon>
        <taxon>Macrostomorpha</taxon>
        <taxon>Macrostomida</taxon>
        <taxon>Macrostomidae</taxon>
        <taxon>Macrostomum</taxon>
    </lineage>
</organism>
<feature type="transmembrane region" description="Helical" evidence="8">
    <location>
        <begin position="388"/>
        <end position="408"/>
    </location>
</feature>